<dbReference type="Proteomes" id="UP001501153">
    <property type="component" value="Unassembled WGS sequence"/>
</dbReference>
<keyword evidence="1" id="KW-0732">Signal</keyword>
<dbReference type="RefSeq" id="WP_345232787.1">
    <property type="nucleotide sequence ID" value="NZ_BAABGZ010000004.1"/>
</dbReference>
<reference evidence="3" key="1">
    <citation type="journal article" date="2019" name="Int. J. Syst. Evol. Microbiol.">
        <title>The Global Catalogue of Microorganisms (GCM) 10K type strain sequencing project: providing services to taxonomists for standard genome sequencing and annotation.</title>
        <authorList>
            <consortium name="The Broad Institute Genomics Platform"/>
            <consortium name="The Broad Institute Genome Sequencing Center for Infectious Disease"/>
            <person name="Wu L."/>
            <person name="Ma J."/>
        </authorList>
    </citation>
    <scope>NUCLEOTIDE SEQUENCE [LARGE SCALE GENOMIC DNA]</scope>
    <source>
        <strain evidence="3">JCM 17923</strain>
    </source>
</reference>
<accession>A0ABP8HX31</accession>
<evidence type="ECO:0000313" key="3">
    <source>
        <dbReference type="Proteomes" id="UP001501153"/>
    </source>
</evidence>
<dbReference type="PANTHER" id="PTHR35580:SF1">
    <property type="entry name" value="PHYTASE-LIKE DOMAIN-CONTAINING PROTEIN"/>
    <property type="match status" value="1"/>
</dbReference>
<sequence length="612" mass="60285">MTFSFTQFGGGAWVARFFRFCCAGLGLALLPTGAALAQAPAWELALSGHNNPPGTTGISVTTASAVDIRGNVFITGFFTGTVSFGNTLLTNAGTGTTADVFVAKWDATAQGFTWATSGGGLGEDEGRSIAVSGRSVYVSGMFTSNSNASIAGQQLAGAGVQDLFVAKYVDTSTGNTPATSSFENAWATSGGGTGIDVATDIAVNGRNVYITGIFASYSSTSIAGQPLAGAGSADMFVAKYVDTSTGNTPATSSFANAWATSGGGTNGDVGRGIAVSGSNVFVTGDFTSNSNVSIAGQSLAGAGQQDVFVAKYVDTSTGSTPATSSFANAWATSGGGMGAELGQRIAVNGTSVYVTGTFSSNAFASFAGQSLAGAGSLDIFVAKYIDTSTGNTPATSSFENGWATSGGGTGGDLGLGIAVSGTSVYVTGVFISNSNASIAGRPLPGAGGDDVFVAKYVDTSTGNTQLTSSFANGWATSGGGSGNDRGRGLAVGSGRVYVVGSATPPATFGSISFGNSANGITGYLAALAAPVLATAKPSTEVLTLSPNPAHGAAQLTGVTPHAAVAVLDALGRPVCIAKADAAGTAPLALPVGLAPGVYLVRSGTQVRRLVVE</sequence>
<gene>
    <name evidence="2" type="ORF">GCM10023185_00920</name>
</gene>
<evidence type="ECO:0000256" key="1">
    <source>
        <dbReference type="SAM" id="SignalP"/>
    </source>
</evidence>
<name>A0ABP8HX31_9BACT</name>
<feature type="signal peptide" evidence="1">
    <location>
        <begin position="1"/>
        <end position="37"/>
    </location>
</feature>
<proteinExistence type="predicted"/>
<feature type="chain" id="PRO_5047206695" description="T9SS type A sorting domain-containing protein" evidence="1">
    <location>
        <begin position="38"/>
        <end position="612"/>
    </location>
</feature>
<protein>
    <recommendedName>
        <fullName evidence="4">T9SS type A sorting domain-containing protein</fullName>
    </recommendedName>
</protein>
<keyword evidence="3" id="KW-1185">Reference proteome</keyword>
<evidence type="ECO:0000313" key="2">
    <source>
        <dbReference type="EMBL" id="GAA4346478.1"/>
    </source>
</evidence>
<dbReference type="EMBL" id="BAABGZ010000004">
    <property type="protein sequence ID" value="GAA4346478.1"/>
    <property type="molecule type" value="Genomic_DNA"/>
</dbReference>
<evidence type="ECO:0008006" key="4">
    <source>
        <dbReference type="Google" id="ProtNLM"/>
    </source>
</evidence>
<organism evidence="2 3">
    <name type="scientific">Hymenobacter saemangeumensis</name>
    <dbReference type="NCBI Taxonomy" id="1084522"/>
    <lineage>
        <taxon>Bacteria</taxon>
        <taxon>Pseudomonadati</taxon>
        <taxon>Bacteroidota</taxon>
        <taxon>Cytophagia</taxon>
        <taxon>Cytophagales</taxon>
        <taxon>Hymenobacteraceae</taxon>
        <taxon>Hymenobacter</taxon>
    </lineage>
</organism>
<comment type="caution">
    <text evidence="2">The sequence shown here is derived from an EMBL/GenBank/DDBJ whole genome shotgun (WGS) entry which is preliminary data.</text>
</comment>
<dbReference type="PANTHER" id="PTHR35580">
    <property type="entry name" value="CELL SURFACE GLYCOPROTEIN (S-LAYER PROTEIN)-LIKE PROTEIN"/>
    <property type="match status" value="1"/>
</dbReference>
<dbReference type="InterPro" id="IPR052918">
    <property type="entry name" value="Motility_Chemotaxis_Reg"/>
</dbReference>